<feature type="domain" description="F-box/LRR-repeat protein 15-like leucin rich repeat" evidence="2">
    <location>
        <begin position="131"/>
        <end position="330"/>
    </location>
</feature>
<reference evidence="3 4" key="1">
    <citation type="submission" date="2011-10" db="EMBL/GenBank/DDBJ databases">
        <authorList>
            <person name="Genoscope - CEA"/>
        </authorList>
    </citation>
    <scope>NUCLEOTIDE SEQUENCE [LARGE SCALE GENOMIC DNA]</scope>
    <source>
        <strain evidence="3 4">RCC 1105</strain>
    </source>
</reference>
<dbReference type="STRING" id="41875.K8F1B4"/>
<gene>
    <name evidence="3" type="ordered locus">Bathy11g03350</name>
</gene>
<dbReference type="SMART" id="SM00367">
    <property type="entry name" value="LRR_CC"/>
    <property type="match status" value="5"/>
</dbReference>
<dbReference type="Proteomes" id="UP000198341">
    <property type="component" value="Chromosome 11"/>
</dbReference>
<dbReference type="Pfam" id="PF25372">
    <property type="entry name" value="DUF7885"/>
    <property type="match status" value="1"/>
</dbReference>
<keyword evidence="4" id="KW-1185">Reference proteome</keyword>
<evidence type="ECO:0000313" key="3">
    <source>
        <dbReference type="EMBL" id="CCO18600.1"/>
    </source>
</evidence>
<dbReference type="PANTHER" id="PTHR13318:SF190">
    <property type="entry name" value="PARTNER OF PAIRED, ISOFORM B"/>
    <property type="match status" value="1"/>
</dbReference>
<dbReference type="GO" id="GO:0019005">
    <property type="term" value="C:SCF ubiquitin ligase complex"/>
    <property type="evidence" value="ECO:0007669"/>
    <property type="project" value="TreeGrafter"/>
</dbReference>
<accession>K8F1B4</accession>
<dbReference type="eggNOG" id="KOG1947">
    <property type="taxonomic scope" value="Eukaryota"/>
</dbReference>
<dbReference type="GO" id="GO:0031146">
    <property type="term" value="P:SCF-dependent proteasomal ubiquitin-dependent protein catabolic process"/>
    <property type="evidence" value="ECO:0007669"/>
    <property type="project" value="TreeGrafter"/>
</dbReference>
<dbReference type="AlphaFoldDB" id="K8F1B4"/>
<dbReference type="InterPro" id="IPR032675">
    <property type="entry name" value="LRR_dom_sf"/>
</dbReference>
<dbReference type="InterPro" id="IPR057207">
    <property type="entry name" value="FBXL15_LRR"/>
</dbReference>
<dbReference type="PANTHER" id="PTHR13318">
    <property type="entry name" value="PARTNER OF PAIRED, ISOFORM B-RELATED"/>
    <property type="match status" value="1"/>
</dbReference>
<dbReference type="KEGG" id="bpg:Bathy11g03350"/>
<evidence type="ECO:0000259" key="2">
    <source>
        <dbReference type="Pfam" id="PF25372"/>
    </source>
</evidence>
<sequence length="340" mass="38512">MGCYDEGSKETHGLSEEIVRLREYDEYDRTVLYLRDCPNAKAKIDAFLDDDDDDDDDDSKNTVIIQAVQLELAKGVDDETVSKIARKYATSCTRVNLNAAGSGDERVRQFGNLGLMSVSEYLENKLECLELFWNTKITSKGVLSVCRFCHENLKVLNLSGCVQLDDEGVREISKCRKLRYLDLTRVPKMTDASVALVVEGCRELEFLSLYANSQLTNKSFEKIDGLTNLKFFDACGFNKLTDVTLFKLPKTLRYANFSWCGSLRSEGICHVAENCRHLELLSVHGNRNITEKLIQSLQIGQKETKTLKVLDVKGCVNVKTNTLEALREFFHSLQSIKFHT</sequence>
<proteinExistence type="predicted"/>
<dbReference type="GeneID" id="19013014"/>
<dbReference type="InterPro" id="IPR006553">
    <property type="entry name" value="Leu-rich_rpt_Cys-con_subtyp"/>
</dbReference>
<dbReference type="EMBL" id="FO082268">
    <property type="protein sequence ID" value="CCO18600.1"/>
    <property type="molecule type" value="Genomic_DNA"/>
</dbReference>
<protein>
    <submittedName>
        <fullName evidence="3">Unnamed protein product</fullName>
    </submittedName>
</protein>
<dbReference type="OrthoDB" id="544129at2759"/>
<dbReference type="Gene3D" id="3.80.10.10">
    <property type="entry name" value="Ribonuclease Inhibitor"/>
    <property type="match status" value="2"/>
</dbReference>
<evidence type="ECO:0000313" key="4">
    <source>
        <dbReference type="Proteomes" id="UP000198341"/>
    </source>
</evidence>
<dbReference type="SUPFAM" id="SSF52047">
    <property type="entry name" value="RNI-like"/>
    <property type="match status" value="1"/>
</dbReference>
<name>K8F1B4_9CHLO</name>
<dbReference type="RefSeq" id="XP_007510255.1">
    <property type="nucleotide sequence ID" value="XM_007510193.1"/>
</dbReference>
<dbReference type="GO" id="GO:0005930">
    <property type="term" value="C:axoneme"/>
    <property type="evidence" value="ECO:0007669"/>
    <property type="project" value="UniProtKB-SubCell"/>
</dbReference>
<organism evidence="3 4">
    <name type="scientific">Bathycoccus prasinos</name>
    <dbReference type="NCBI Taxonomy" id="41875"/>
    <lineage>
        <taxon>Eukaryota</taxon>
        <taxon>Viridiplantae</taxon>
        <taxon>Chlorophyta</taxon>
        <taxon>Mamiellophyceae</taxon>
        <taxon>Mamiellales</taxon>
        <taxon>Bathycoccaceae</taxon>
        <taxon>Bathycoccus</taxon>
    </lineage>
</organism>
<evidence type="ECO:0000256" key="1">
    <source>
        <dbReference type="ARBA" id="ARBA00004430"/>
    </source>
</evidence>
<comment type="subcellular location">
    <subcellularLocation>
        <location evidence="1">Cytoplasm</location>
        <location evidence="1">Cytoskeleton</location>
        <location evidence="1">Cilium axoneme</location>
    </subcellularLocation>
</comment>